<sequence length="35" mass="3983">MAQDLLGHSTPAVTLQYVESYIEKVRFVLEQLDTS</sequence>
<evidence type="ECO:0000313" key="1">
    <source>
        <dbReference type="EMBL" id="CCG88664.1"/>
    </source>
</evidence>
<dbReference type="Proteomes" id="UP000018217">
    <property type="component" value="Unassembled WGS sequence"/>
</dbReference>
<protein>
    <submittedName>
        <fullName evidence="1">Integrase</fullName>
    </submittedName>
</protein>
<organism evidence="1 2">
    <name type="scientific">Erwinia piriflorinigrans CFBP 5888</name>
    <dbReference type="NCBI Taxonomy" id="1161919"/>
    <lineage>
        <taxon>Bacteria</taxon>
        <taxon>Pseudomonadati</taxon>
        <taxon>Pseudomonadota</taxon>
        <taxon>Gammaproteobacteria</taxon>
        <taxon>Enterobacterales</taxon>
        <taxon>Erwiniaceae</taxon>
        <taxon>Erwinia</taxon>
    </lineage>
</organism>
<gene>
    <name evidence="1" type="ORF">EPIR_3301</name>
</gene>
<comment type="caution">
    <text evidence="1">The sequence shown here is derived from an EMBL/GenBank/DDBJ whole genome shotgun (WGS) entry which is preliminary data.</text>
</comment>
<dbReference type="OrthoDB" id="9788852at2"/>
<name>V5ZCI7_9GAMM</name>
<evidence type="ECO:0000313" key="2">
    <source>
        <dbReference type="Proteomes" id="UP000018217"/>
    </source>
</evidence>
<proteinExistence type="predicted"/>
<keyword evidence="2" id="KW-1185">Reference proteome</keyword>
<dbReference type="AlphaFoldDB" id="V5ZCI7"/>
<accession>V5ZCI7</accession>
<reference evidence="1 2" key="1">
    <citation type="journal article" date="2013" name="Syst. Appl. Microbiol.">
        <title>Phylogenetic position and virulence apparatus of the pear flower necrosis pathogen Erwinia piriflorinigrans CFBP 5888T as assessed by comparative genomics.</title>
        <authorList>
            <person name="Smits T.H."/>
            <person name="Rezzonico F."/>
            <person name="Lopez M.M."/>
            <person name="Blom J."/>
            <person name="Goesmann A."/>
            <person name="Frey J.E."/>
            <person name="Duffy B."/>
        </authorList>
    </citation>
    <scope>NUCLEOTIDE SEQUENCE [LARGE SCALE GENOMIC DNA]</scope>
    <source>
        <strain evidence="2">CFBP5888</strain>
    </source>
</reference>
<dbReference type="EMBL" id="CAHS01000021">
    <property type="protein sequence ID" value="CCG88664.1"/>
    <property type="molecule type" value="Genomic_DNA"/>
</dbReference>